<dbReference type="Gene3D" id="6.10.250.860">
    <property type="match status" value="1"/>
</dbReference>
<sequence length="1197" mass="132167">MSDRDQQSVASTSRPGSPVPPLPDFPNARPYRFVWDASARRAGPGSTSGTSEGRGDYFAYRPALGNFNFSSTSLALGAIPSDWSSAKHGFNAISTLVNSPHKKSAPPKAHASVPPVVPSQLPRVRRKDFDGYLKAITPDWEQFEKTVQPTQEGQTETFAAGLSEMESELPSTPRAPQLGRGGSIPPLDSIPPVFFSQSFDLSDPRTFATVTEQDDRDGETPDPSALSHSLPLLEKLSHYADTIELHLIREISLRSSSFFAALTNLNELQSESAQCLDRIRKLRGLLRDIDESEAKKGLELVRLERKIQNLGDVREGVKTMRNVTEMLSLAGSLASGGEWDTALSIVEELERLWNREEIQQLPTDPAEVQPSLKSPSVVSKRNSMLATVPESINEEPEPIVVRSSKPPPPVIPLSSLSAFASLPEHLRALTSEIASSLTSELVSVLRTDLVNQMDSLIEANQESASDEARGERLATLRDRLRPLAQGLLRTNALKGAISGWSTVSLVETRSSMKRHLSLSEELDEEDSVAATKSNEKGSNLRNMLRGMTHEDCMLLMRALYGTLLRGIQELQTQNAILTEVVKSLQMSDSSLEESLQEDLADLLSSVTELAHSRTSRILAMRSEQHAALDLSEFLDVFNETWNFVIRTETICRRMIVGLRGVAVSQAKAFLQTMHQNRISQSAKFVEEEQWSAVDVTSDTQALVNVIVDSAVRDSPELVVHQTSSPSSSPSQTNGIHPQTTSSKHLLIEDRKYFAVSATLNMFGLLIDYLKIIVNLSLLTTDAVGRVIEFLKAFNSRTCQVVLGAGAMRSAGLKNITAKHLALASQSLSIVIALIPYVRECFRRHLNPKQAVMLVEFDKLKRDYQEHQQEIHSKLIAIMGDRLSAHCKTLQTVDWSASRDGVNEYMTLLVKETITLHKVLSRYLQESALEFIMSQVFAAINHRLSEEYGKIDLPNQEAKERLLRDVRYLHQNFSGLKNVNASAGMLEIFVSEKQTLQPNAQPDQSLPKSPVPPVLSNMDNTQRHVAQQHPHPHAASTMESANERLRNIFRRTTLKRHDTKPTPVTHPPHSPIAENQTSSFPEKPPVDEPAARPLSPPPPATPEKEKLDPDGSTPVIIRPSSPLSPRNSERSRSRSPRPLEKALPIPVPTLDADGNIVNPPEHFDAPDPQPIENGAIISEKVADVSVVEDGAERSGEDT</sequence>
<feature type="region of interest" description="Disordered" evidence="7">
    <location>
        <begin position="1"/>
        <end position="27"/>
    </location>
</feature>
<protein>
    <submittedName>
        <fullName evidence="9">Vps54-domain-containing protein</fullName>
    </submittedName>
</protein>
<dbReference type="GO" id="GO:0005829">
    <property type="term" value="C:cytosol"/>
    <property type="evidence" value="ECO:0007669"/>
    <property type="project" value="GOC"/>
</dbReference>
<evidence type="ECO:0000259" key="8">
    <source>
        <dbReference type="Pfam" id="PF07928"/>
    </source>
</evidence>
<keyword evidence="4" id="KW-0653">Protein transport</keyword>
<evidence type="ECO:0000313" key="10">
    <source>
        <dbReference type="Proteomes" id="UP000757232"/>
    </source>
</evidence>
<evidence type="ECO:0000256" key="6">
    <source>
        <dbReference type="ARBA" id="ARBA00023054"/>
    </source>
</evidence>
<feature type="region of interest" description="Disordered" evidence="7">
    <location>
        <begin position="1051"/>
        <end position="1172"/>
    </location>
</feature>
<dbReference type="OrthoDB" id="10259024at2759"/>
<dbReference type="GO" id="GO:0042147">
    <property type="term" value="P:retrograde transport, endosome to Golgi"/>
    <property type="evidence" value="ECO:0007669"/>
    <property type="project" value="InterPro"/>
</dbReference>
<proteinExistence type="inferred from homology"/>
<keyword evidence="10" id="KW-1185">Reference proteome</keyword>
<feature type="compositionally biased region" description="Low complexity" evidence="7">
    <location>
        <begin position="721"/>
        <end position="732"/>
    </location>
</feature>
<dbReference type="Proteomes" id="UP000757232">
    <property type="component" value="Unassembled WGS sequence"/>
</dbReference>
<keyword evidence="5" id="KW-0333">Golgi apparatus</keyword>
<dbReference type="GO" id="GO:0019905">
    <property type="term" value="F:syntaxin binding"/>
    <property type="evidence" value="ECO:0007669"/>
    <property type="project" value="TreeGrafter"/>
</dbReference>
<evidence type="ECO:0000256" key="4">
    <source>
        <dbReference type="ARBA" id="ARBA00022927"/>
    </source>
</evidence>
<name>A0A9Q5N812_SANBA</name>
<feature type="region of interest" description="Disordered" evidence="7">
    <location>
        <begin position="718"/>
        <end position="740"/>
    </location>
</feature>
<dbReference type="AlphaFoldDB" id="A0A9Q5N812"/>
<organism evidence="9 10">
    <name type="scientific">Sanghuangporus baumii</name>
    <name type="common">Phellinus baumii</name>
    <dbReference type="NCBI Taxonomy" id="108892"/>
    <lineage>
        <taxon>Eukaryota</taxon>
        <taxon>Fungi</taxon>
        <taxon>Dikarya</taxon>
        <taxon>Basidiomycota</taxon>
        <taxon>Agaricomycotina</taxon>
        <taxon>Agaricomycetes</taxon>
        <taxon>Hymenochaetales</taxon>
        <taxon>Hymenochaetaceae</taxon>
        <taxon>Sanghuangporus</taxon>
    </lineage>
</organism>
<gene>
    <name evidence="9" type="ORF">A7U60_g8813</name>
</gene>
<accession>A0A9Q5N812</accession>
<dbReference type="GO" id="GO:0000938">
    <property type="term" value="C:GARP complex"/>
    <property type="evidence" value="ECO:0007669"/>
    <property type="project" value="InterPro"/>
</dbReference>
<evidence type="ECO:0000256" key="5">
    <source>
        <dbReference type="ARBA" id="ARBA00023034"/>
    </source>
</evidence>
<evidence type="ECO:0000256" key="2">
    <source>
        <dbReference type="ARBA" id="ARBA00009150"/>
    </source>
</evidence>
<comment type="similarity">
    <text evidence="2">Belongs to the VPS54 family.</text>
</comment>
<keyword evidence="3" id="KW-0813">Transport</keyword>
<dbReference type="PANTHER" id="PTHR12965:SF0">
    <property type="entry name" value="VACUOLAR PROTEIN SORTING-ASSOCIATED PROTEIN 54"/>
    <property type="match status" value="1"/>
</dbReference>
<dbReference type="InterPro" id="IPR039745">
    <property type="entry name" value="Vps54"/>
</dbReference>
<evidence type="ECO:0000256" key="1">
    <source>
        <dbReference type="ARBA" id="ARBA00004601"/>
    </source>
</evidence>
<feature type="compositionally biased region" description="Basic and acidic residues" evidence="7">
    <location>
        <begin position="1126"/>
        <end position="1139"/>
    </location>
</feature>
<dbReference type="GO" id="GO:0006896">
    <property type="term" value="P:Golgi to vacuole transport"/>
    <property type="evidence" value="ECO:0007669"/>
    <property type="project" value="TreeGrafter"/>
</dbReference>
<feature type="domain" description="Vacuolar protein sorting-associated protein 54 C-terminal" evidence="8">
    <location>
        <begin position="750"/>
        <end position="881"/>
    </location>
</feature>
<dbReference type="EMBL" id="LNZH02000216">
    <property type="protein sequence ID" value="OCB84139.1"/>
    <property type="molecule type" value="Genomic_DNA"/>
</dbReference>
<evidence type="ECO:0000256" key="7">
    <source>
        <dbReference type="SAM" id="MobiDB-lite"/>
    </source>
</evidence>
<dbReference type="PANTHER" id="PTHR12965">
    <property type="entry name" value="VACUOLAR PROTEIN SORTING 54"/>
    <property type="match status" value="1"/>
</dbReference>
<evidence type="ECO:0000313" key="9">
    <source>
        <dbReference type="EMBL" id="OCB84139.1"/>
    </source>
</evidence>
<comment type="subcellular location">
    <subcellularLocation>
        <location evidence="1">Golgi apparatus</location>
        <location evidence="1">trans-Golgi network</location>
    </subcellularLocation>
</comment>
<reference evidence="9" key="1">
    <citation type="submission" date="2016-06" db="EMBL/GenBank/DDBJ databases">
        <title>Draft Genome sequence of the fungus Inonotus baumii.</title>
        <authorList>
            <person name="Zhu H."/>
            <person name="Lin W."/>
        </authorList>
    </citation>
    <scope>NUCLEOTIDE SEQUENCE</scope>
    <source>
        <strain evidence="9">821</strain>
    </source>
</reference>
<feature type="region of interest" description="Disordered" evidence="7">
    <location>
        <begin position="995"/>
        <end position="1016"/>
    </location>
</feature>
<evidence type="ECO:0000256" key="3">
    <source>
        <dbReference type="ARBA" id="ARBA00022448"/>
    </source>
</evidence>
<keyword evidence="6" id="KW-0175">Coiled coil</keyword>
<dbReference type="InterPro" id="IPR012501">
    <property type="entry name" value="Vps54_C"/>
</dbReference>
<dbReference type="GO" id="GO:0015031">
    <property type="term" value="P:protein transport"/>
    <property type="evidence" value="ECO:0007669"/>
    <property type="project" value="UniProtKB-KW"/>
</dbReference>
<dbReference type="Pfam" id="PF07928">
    <property type="entry name" value="Vps54"/>
    <property type="match status" value="1"/>
</dbReference>
<comment type="caution">
    <text evidence="9">The sequence shown here is derived from an EMBL/GenBank/DDBJ whole genome shotgun (WGS) entry which is preliminary data.</text>
</comment>